<feature type="domain" description="G-patch" evidence="7">
    <location>
        <begin position="512"/>
        <end position="559"/>
    </location>
</feature>
<dbReference type="SMART" id="SM00648">
    <property type="entry name" value="SWAP"/>
    <property type="match status" value="2"/>
</dbReference>
<protein>
    <submittedName>
        <fullName evidence="8">SURP and G-patch domain containing protein 1</fullName>
    </submittedName>
</protein>
<feature type="region of interest" description="Disordered" evidence="5">
    <location>
        <begin position="1"/>
        <end position="24"/>
    </location>
</feature>
<dbReference type="Proteomes" id="UP001228049">
    <property type="component" value="Unassembled WGS sequence"/>
</dbReference>
<evidence type="ECO:0000256" key="3">
    <source>
        <dbReference type="ARBA" id="ARBA00023187"/>
    </source>
</evidence>
<dbReference type="AlphaFoldDB" id="A0AAD9EYE8"/>
<dbReference type="PROSITE" id="PS50174">
    <property type="entry name" value="G_PATCH"/>
    <property type="match status" value="1"/>
</dbReference>
<dbReference type="GO" id="GO:0006397">
    <property type="term" value="P:mRNA processing"/>
    <property type="evidence" value="ECO:0007669"/>
    <property type="project" value="UniProtKB-KW"/>
</dbReference>
<dbReference type="GO" id="GO:0008380">
    <property type="term" value="P:RNA splicing"/>
    <property type="evidence" value="ECO:0007669"/>
    <property type="project" value="UniProtKB-KW"/>
</dbReference>
<evidence type="ECO:0000256" key="1">
    <source>
        <dbReference type="ARBA" id="ARBA00004123"/>
    </source>
</evidence>
<comment type="subcellular location">
    <subcellularLocation>
        <location evidence="1">Nucleus</location>
    </subcellularLocation>
</comment>
<dbReference type="PANTHER" id="PTHR23340:SF0">
    <property type="entry name" value="SURP AND G-PATCH DOMAIN-CONTAINING PROTEIN 1 ISOFORM X1"/>
    <property type="match status" value="1"/>
</dbReference>
<evidence type="ECO:0000313" key="9">
    <source>
        <dbReference type="Proteomes" id="UP001228049"/>
    </source>
</evidence>
<evidence type="ECO:0000259" key="7">
    <source>
        <dbReference type="PROSITE" id="PS50174"/>
    </source>
</evidence>
<dbReference type="InterPro" id="IPR040169">
    <property type="entry name" value="SUGP1/2"/>
</dbReference>
<feature type="compositionally biased region" description="Gly residues" evidence="5">
    <location>
        <begin position="1"/>
        <end position="10"/>
    </location>
</feature>
<evidence type="ECO:0000256" key="2">
    <source>
        <dbReference type="ARBA" id="ARBA00022664"/>
    </source>
</evidence>
<name>A0AAD9EYE8_DISEL</name>
<dbReference type="Gene3D" id="1.10.10.790">
    <property type="entry name" value="Surp module"/>
    <property type="match status" value="2"/>
</dbReference>
<gene>
    <name evidence="8" type="ORF">KUDE01_026741</name>
</gene>
<reference evidence="8" key="1">
    <citation type="submission" date="2023-04" db="EMBL/GenBank/DDBJ databases">
        <title>Chromosome-level genome of Chaenocephalus aceratus.</title>
        <authorList>
            <person name="Park H."/>
        </authorList>
    </citation>
    <scope>NUCLEOTIDE SEQUENCE</scope>
    <source>
        <strain evidence="8">DE</strain>
        <tissue evidence="8">Muscle</tissue>
    </source>
</reference>
<feature type="compositionally biased region" description="Polar residues" evidence="5">
    <location>
        <begin position="308"/>
        <end position="320"/>
    </location>
</feature>
<dbReference type="Pfam" id="PF01585">
    <property type="entry name" value="G-patch"/>
    <property type="match status" value="1"/>
</dbReference>
<dbReference type="SUPFAM" id="SSF109905">
    <property type="entry name" value="Surp module (SWAP domain)"/>
    <property type="match status" value="2"/>
</dbReference>
<feature type="domain" description="SURP motif" evidence="6">
    <location>
        <begin position="225"/>
        <end position="268"/>
    </location>
</feature>
<dbReference type="EMBL" id="JASDAP010000026">
    <property type="protein sequence ID" value="KAK1878615.1"/>
    <property type="molecule type" value="Genomic_DNA"/>
</dbReference>
<keyword evidence="2" id="KW-0507">mRNA processing</keyword>
<feature type="region of interest" description="Disordered" evidence="5">
    <location>
        <begin position="277"/>
        <end position="339"/>
    </location>
</feature>
<keyword evidence="9" id="KW-1185">Reference proteome</keyword>
<dbReference type="PANTHER" id="PTHR23340">
    <property type="entry name" value="ARGININE/SERINE RICH SPLICING FACTOR SF4/14"/>
    <property type="match status" value="1"/>
</dbReference>
<dbReference type="SMART" id="SM00443">
    <property type="entry name" value="G_patch"/>
    <property type="match status" value="1"/>
</dbReference>
<accession>A0AAD9EYE8</accession>
<evidence type="ECO:0000256" key="5">
    <source>
        <dbReference type="SAM" id="MobiDB-lite"/>
    </source>
</evidence>
<sequence length="595" mass="67169">MEPGDAGRGGWRSKPIQPQKSKMNMNILRQEKLIAQKKKEIEARLAEKAKVTVQTPSKPLPQSFPILQGPSSNKFVNDGSFLQQFIRMHKDKPNSGPTSDTKTPTTSTSSPAGNTLQKKSILVGKRPGLGVSSMLKMKVSPPEDSDTRLIIDKMASFVAEGGAELERKAKEDYKDNPIFSFLYDKSSMEFLYYKNRVAELRRDFLGPDNASDNVSPPVDAETQQLAEKLARFVAEGGPEVEAIAAERNRENPAFSFLYDYRSPAHRLYKEKLQEYRAAASQSSSPPAAESGTDLQRPSAPAFYGNPPHLNSASQPHTQEAGTPPVKRKRKSRWGSEDDKVEMHIPHINIPQCIPVADPDIPCLSVQDLRGLGYKKGKPQGLVGVTELSDDQKIQIKEQQDMQEMYDMIMKHKRAMAEMQVVWEKAIREHQHEYDSDEEVDQNAGTWEHNLRKQEMEKTREWAESLTDLGKGKHFIGDFLPPEELDKFMETFKALKEGRDPDLSEYKEFKLTVENLGFRMLMKMGWKEGDGLGSDGQGIRAPVNKGTTATNGAGFGVDRPAVLTRNDDEYDAFRKRMMLAYRFRPNPLNNPRRPYY</sequence>
<evidence type="ECO:0000259" key="6">
    <source>
        <dbReference type="PROSITE" id="PS50128"/>
    </source>
</evidence>
<dbReference type="Pfam" id="PF01805">
    <property type="entry name" value="Surp"/>
    <property type="match status" value="2"/>
</dbReference>
<dbReference type="GO" id="GO:0003723">
    <property type="term" value="F:RNA binding"/>
    <property type="evidence" value="ECO:0007669"/>
    <property type="project" value="InterPro"/>
</dbReference>
<feature type="domain" description="SURP motif" evidence="6">
    <location>
        <begin position="150"/>
        <end position="193"/>
    </location>
</feature>
<comment type="caution">
    <text evidence="8">The sequence shown here is derived from an EMBL/GenBank/DDBJ whole genome shotgun (WGS) entry which is preliminary data.</text>
</comment>
<evidence type="ECO:0000256" key="4">
    <source>
        <dbReference type="ARBA" id="ARBA00023242"/>
    </source>
</evidence>
<proteinExistence type="predicted"/>
<evidence type="ECO:0000313" key="8">
    <source>
        <dbReference type="EMBL" id="KAK1878615.1"/>
    </source>
</evidence>
<feature type="region of interest" description="Disordered" evidence="5">
    <location>
        <begin position="49"/>
        <end position="71"/>
    </location>
</feature>
<dbReference type="InterPro" id="IPR035967">
    <property type="entry name" value="SWAP/Surp_sf"/>
</dbReference>
<feature type="region of interest" description="Disordered" evidence="5">
    <location>
        <begin position="86"/>
        <end position="114"/>
    </location>
</feature>
<organism evidence="8 9">
    <name type="scientific">Dissostichus eleginoides</name>
    <name type="common">Patagonian toothfish</name>
    <name type="synonym">Dissostichus amissus</name>
    <dbReference type="NCBI Taxonomy" id="100907"/>
    <lineage>
        <taxon>Eukaryota</taxon>
        <taxon>Metazoa</taxon>
        <taxon>Chordata</taxon>
        <taxon>Craniata</taxon>
        <taxon>Vertebrata</taxon>
        <taxon>Euteleostomi</taxon>
        <taxon>Actinopterygii</taxon>
        <taxon>Neopterygii</taxon>
        <taxon>Teleostei</taxon>
        <taxon>Neoteleostei</taxon>
        <taxon>Acanthomorphata</taxon>
        <taxon>Eupercaria</taxon>
        <taxon>Perciformes</taxon>
        <taxon>Notothenioidei</taxon>
        <taxon>Nototheniidae</taxon>
        <taxon>Dissostichus</taxon>
    </lineage>
</organism>
<dbReference type="InterPro" id="IPR000467">
    <property type="entry name" value="G_patch_dom"/>
</dbReference>
<keyword evidence="4" id="KW-0539">Nucleus</keyword>
<dbReference type="InterPro" id="IPR000061">
    <property type="entry name" value="Surp"/>
</dbReference>
<dbReference type="PROSITE" id="PS50128">
    <property type="entry name" value="SURP"/>
    <property type="match status" value="2"/>
</dbReference>
<feature type="compositionally biased region" description="Low complexity" evidence="5">
    <location>
        <begin position="95"/>
        <end position="111"/>
    </location>
</feature>
<keyword evidence="3" id="KW-0508">mRNA splicing</keyword>
<feature type="compositionally biased region" description="Low complexity" evidence="5">
    <location>
        <begin position="277"/>
        <end position="290"/>
    </location>
</feature>
<dbReference type="GO" id="GO:0005654">
    <property type="term" value="C:nucleoplasm"/>
    <property type="evidence" value="ECO:0007669"/>
    <property type="project" value="TreeGrafter"/>
</dbReference>